<sequence length="253" mass="27969">MARAAAELRAQEERAAQLASEQEAARRAEREAAELAGAAKPRQEYISRKREEFAVAGSQTATHAFGTPYLRSCSLDAVLSWIAFLFICWPIGVVLVLSGCCGPLLFQRFAMWCLTGPLRNSLLGVLLMRIPSLTYDLAMNGYQFLFQGFEQRMWTDTLLPARREYLDANFGRNLMLWDTCPGEEHAVAVISIVVGAFLDYHKPAGGGPPENTRTAGDAEATSEPRAALREDAELAEALRRSEVDAEEEALARR</sequence>
<keyword evidence="3" id="KW-0812">Transmembrane</keyword>
<reference evidence="5" key="1">
    <citation type="journal article" date="2013" name="Nature">
        <title>Pan genome of the phytoplankton Emiliania underpins its global distribution.</title>
        <authorList>
            <person name="Read B.A."/>
            <person name="Kegel J."/>
            <person name="Klute M.J."/>
            <person name="Kuo A."/>
            <person name="Lefebvre S.C."/>
            <person name="Maumus F."/>
            <person name="Mayer C."/>
            <person name="Miller J."/>
            <person name="Monier A."/>
            <person name="Salamov A."/>
            <person name="Young J."/>
            <person name="Aguilar M."/>
            <person name="Claverie J.M."/>
            <person name="Frickenhaus S."/>
            <person name="Gonzalez K."/>
            <person name="Herman E.K."/>
            <person name="Lin Y.C."/>
            <person name="Napier J."/>
            <person name="Ogata H."/>
            <person name="Sarno A.F."/>
            <person name="Shmutz J."/>
            <person name="Schroeder D."/>
            <person name="de Vargas C."/>
            <person name="Verret F."/>
            <person name="von Dassow P."/>
            <person name="Valentin K."/>
            <person name="Van de Peer Y."/>
            <person name="Wheeler G."/>
            <person name="Dacks J.B."/>
            <person name="Delwiche C.F."/>
            <person name="Dyhrman S.T."/>
            <person name="Glockner G."/>
            <person name="John U."/>
            <person name="Richards T."/>
            <person name="Worden A.Z."/>
            <person name="Zhang X."/>
            <person name="Grigoriev I.V."/>
            <person name="Allen A.E."/>
            <person name="Bidle K."/>
            <person name="Borodovsky M."/>
            <person name="Bowler C."/>
            <person name="Brownlee C."/>
            <person name="Cock J.M."/>
            <person name="Elias M."/>
            <person name="Gladyshev V.N."/>
            <person name="Groth M."/>
            <person name="Guda C."/>
            <person name="Hadaegh A."/>
            <person name="Iglesias-Rodriguez M.D."/>
            <person name="Jenkins J."/>
            <person name="Jones B.M."/>
            <person name="Lawson T."/>
            <person name="Leese F."/>
            <person name="Lindquist E."/>
            <person name="Lobanov A."/>
            <person name="Lomsadze A."/>
            <person name="Malik S.B."/>
            <person name="Marsh M.E."/>
            <person name="Mackinder L."/>
            <person name="Mock T."/>
            <person name="Mueller-Roeber B."/>
            <person name="Pagarete A."/>
            <person name="Parker M."/>
            <person name="Probert I."/>
            <person name="Quesneville H."/>
            <person name="Raines C."/>
            <person name="Rensing S.A."/>
            <person name="Riano-Pachon D.M."/>
            <person name="Richier S."/>
            <person name="Rokitta S."/>
            <person name="Shiraiwa Y."/>
            <person name="Soanes D.M."/>
            <person name="van der Giezen M."/>
            <person name="Wahlund T.M."/>
            <person name="Williams B."/>
            <person name="Wilson W."/>
            <person name="Wolfe G."/>
            <person name="Wurch L.L."/>
        </authorList>
    </citation>
    <scope>NUCLEOTIDE SEQUENCE</scope>
</reference>
<evidence type="ECO:0000256" key="3">
    <source>
        <dbReference type="SAM" id="Phobius"/>
    </source>
</evidence>
<dbReference type="KEGG" id="ehx:EMIHUDRAFT_356543"/>
<dbReference type="GeneID" id="17260539"/>
<keyword evidence="5" id="KW-1185">Reference proteome</keyword>
<dbReference type="EnsemblProtists" id="EOD14337">
    <property type="protein sequence ID" value="EOD14337"/>
    <property type="gene ID" value="EMIHUDRAFT_356543"/>
</dbReference>
<name>A0A0D3ISV2_EMIH1</name>
<reference evidence="4" key="2">
    <citation type="submission" date="2024-10" db="UniProtKB">
        <authorList>
            <consortium name="EnsemblProtists"/>
        </authorList>
    </citation>
    <scope>IDENTIFICATION</scope>
</reference>
<dbReference type="AlphaFoldDB" id="A0A0D3ISV2"/>
<feature type="coiled-coil region" evidence="1">
    <location>
        <begin position="1"/>
        <end position="38"/>
    </location>
</feature>
<keyword evidence="3" id="KW-0472">Membrane</keyword>
<dbReference type="PaxDb" id="2903-EOD14337"/>
<dbReference type="RefSeq" id="XP_005766766.1">
    <property type="nucleotide sequence ID" value="XM_005766709.1"/>
</dbReference>
<feature type="region of interest" description="Disordered" evidence="2">
    <location>
        <begin position="205"/>
        <end position="227"/>
    </location>
</feature>
<evidence type="ECO:0000256" key="1">
    <source>
        <dbReference type="SAM" id="Coils"/>
    </source>
</evidence>
<feature type="transmembrane region" description="Helical" evidence="3">
    <location>
        <begin position="78"/>
        <end position="106"/>
    </location>
</feature>
<keyword evidence="1" id="KW-0175">Coiled coil</keyword>
<evidence type="ECO:0000313" key="4">
    <source>
        <dbReference type="EnsemblProtists" id="EOD14337"/>
    </source>
</evidence>
<dbReference type="HOGENOM" id="CLU_1100873_0_0_1"/>
<keyword evidence="3" id="KW-1133">Transmembrane helix</keyword>
<accession>A0A0D3ISV2</accession>
<proteinExistence type="predicted"/>
<evidence type="ECO:0000256" key="2">
    <source>
        <dbReference type="SAM" id="MobiDB-lite"/>
    </source>
</evidence>
<evidence type="ECO:0000313" key="5">
    <source>
        <dbReference type="Proteomes" id="UP000013827"/>
    </source>
</evidence>
<protein>
    <submittedName>
        <fullName evidence="4">Uncharacterized protein</fullName>
    </submittedName>
</protein>
<dbReference type="Proteomes" id="UP000013827">
    <property type="component" value="Unassembled WGS sequence"/>
</dbReference>
<organism evidence="4 5">
    <name type="scientific">Emiliania huxleyi (strain CCMP1516)</name>
    <dbReference type="NCBI Taxonomy" id="280463"/>
    <lineage>
        <taxon>Eukaryota</taxon>
        <taxon>Haptista</taxon>
        <taxon>Haptophyta</taxon>
        <taxon>Prymnesiophyceae</taxon>
        <taxon>Isochrysidales</taxon>
        <taxon>Noelaerhabdaceae</taxon>
        <taxon>Emiliania</taxon>
    </lineage>
</organism>